<evidence type="ECO:0000313" key="6">
    <source>
        <dbReference type="EMBL" id="MBF5052760.1"/>
    </source>
</evidence>
<keyword evidence="4" id="KW-0238">DNA-binding</keyword>
<evidence type="ECO:0000256" key="3">
    <source>
        <dbReference type="ARBA" id="ARBA00023163"/>
    </source>
</evidence>
<dbReference type="NCBIfam" id="TIGR01955">
    <property type="entry name" value="RfaH"/>
    <property type="match status" value="1"/>
</dbReference>
<dbReference type="InterPro" id="IPR008991">
    <property type="entry name" value="Translation_prot_SH3-like_sf"/>
</dbReference>
<evidence type="ECO:0000313" key="7">
    <source>
        <dbReference type="Proteomes" id="UP000644441"/>
    </source>
</evidence>
<protein>
    <recommendedName>
        <fullName evidence="4">Transcription antitermination protein RfaH</fullName>
    </recommendedName>
</protein>
<dbReference type="SUPFAM" id="SSF50104">
    <property type="entry name" value="Translation proteins SH3-like domain"/>
    <property type="match status" value="1"/>
</dbReference>
<dbReference type="InterPro" id="IPR010215">
    <property type="entry name" value="Transcription_antiterm_RfaH"/>
</dbReference>
<dbReference type="InterPro" id="IPR036735">
    <property type="entry name" value="NGN_dom_sf"/>
</dbReference>
<comment type="subunit">
    <text evidence="4">Interacts with both the nontemplate DNA and the RNA polymerase (RNAP).</text>
</comment>
<gene>
    <name evidence="4" type="primary">rfaH</name>
    <name evidence="6" type="ORF">ISO4_01362</name>
</gene>
<dbReference type="Proteomes" id="UP000644441">
    <property type="component" value="Unassembled WGS sequence"/>
</dbReference>
<keyword evidence="2 4" id="KW-0805">Transcription regulation</keyword>
<dbReference type="RefSeq" id="WP_194855649.1">
    <property type="nucleotide sequence ID" value="NZ_ARXR01000008.1"/>
</dbReference>
<comment type="function">
    <text evidence="4">Enhances distal genes transcription elongation in a specialized subset of operons that encode extracytoplasmic components.</text>
</comment>
<keyword evidence="3 4" id="KW-0804">Transcription</keyword>
<dbReference type="EMBL" id="ARXR01000008">
    <property type="protein sequence ID" value="MBF5052760.1"/>
    <property type="molecule type" value="Genomic_DNA"/>
</dbReference>
<dbReference type="Pfam" id="PF02357">
    <property type="entry name" value="NusG"/>
    <property type="match status" value="1"/>
</dbReference>
<keyword evidence="7" id="KW-1185">Reference proteome</keyword>
<evidence type="ECO:0000256" key="1">
    <source>
        <dbReference type="ARBA" id="ARBA00022814"/>
    </source>
</evidence>
<evidence type="ECO:0000256" key="4">
    <source>
        <dbReference type="HAMAP-Rule" id="MF_00951"/>
    </source>
</evidence>
<feature type="domain" description="NusG-like N-terminal" evidence="5">
    <location>
        <begin position="3"/>
        <end position="102"/>
    </location>
</feature>
<dbReference type="SMART" id="SM00738">
    <property type="entry name" value="NGN"/>
    <property type="match status" value="1"/>
</dbReference>
<dbReference type="InterPro" id="IPR043425">
    <property type="entry name" value="NusG-like"/>
</dbReference>
<organism evidence="6 7">
    <name type="scientific">Alloalcanivorax venustensis ISO4</name>
    <dbReference type="NCBI Taxonomy" id="1177184"/>
    <lineage>
        <taxon>Bacteria</taxon>
        <taxon>Pseudomonadati</taxon>
        <taxon>Pseudomonadota</taxon>
        <taxon>Gammaproteobacteria</taxon>
        <taxon>Oceanospirillales</taxon>
        <taxon>Alcanivoracaceae</taxon>
        <taxon>Alloalcanivorax</taxon>
    </lineage>
</organism>
<dbReference type="PANTHER" id="PTHR30265">
    <property type="entry name" value="RHO-INTERACTING TRANSCRIPTION TERMINATION FACTOR NUSG"/>
    <property type="match status" value="1"/>
</dbReference>
<dbReference type="Gene3D" id="3.30.70.940">
    <property type="entry name" value="NusG, N-terminal domain"/>
    <property type="match status" value="1"/>
</dbReference>
<dbReference type="InterPro" id="IPR006645">
    <property type="entry name" value="NGN-like_dom"/>
</dbReference>
<name>A0ABS0AF24_9GAMM</name>
<proteinExistence type="inferred from homology"/>
<evidence type="ECO:0000259" key="5">
    <source>
        <dbReference type="SMART" id="SM00738"/>
    </source>
</evidence>
<reference evidence="6 7" key="1">
    <citation type="submission" date="2012-09" db="EMBL/GenBank/DDBJ databases">
        <title>Genome Sequence of alkane-degrading Bacterium Alcanivorax venustensis ISO4.</title>
        <authorList>
            <person name="Lai Q."/>
            <person name="Shao Z."/>
        </authorList>
    </citation>
    <scope>NUCLEOTIDE SEQUENCE [LARGE SCALE GENOMIC DNA]</scope>
    <source>
        <strain evidence="6 7">ISO4</strain>
    </source>
</reference>
<sequence length="165" mass="18758">MSDSGWYVVQCRANQNYRAQENLENQGFTCFQPQLCLEKVRAGRRVQRQEPLFPGYLFIQLSEQGSGWHTIRSTRGVTKLVAFGDRPAAVPPSVIDALKLQTQTSANDDRPALRPGDRLRIEHGPFADMEAVFHRFDGQERAIVLLSMLHKQHRLTLALRDVSTL</sequence>
<dbReference type="SUPFAM" id="SSF82679">
    <property type="entry name" value="N-utilization substance G protein NusG, N-terminal domain"/>
    <property type="match status" value="1"/>
</dbReference>
<accession>A0ABS0AF24</accession>
<keyword evidence="1 4" id="KW-0889">Transcription antitermination</keyword>
<evidence type="ECO:0000256" key="2">
    <source>
        <dbReference type="ARBA" id="ARBA00023015"/>
    </source>
</evidence>
<comment type="caution">
    <text evidence="6">The sequence shown here is derived from an EMBL/GenBank/DDBJ whole genome shotgun (WGS) entry which is preliminary data.</text>
</comment>
<comment type="similarity">
    <text evidence="4">Belongs to the RfaH family.</text>
</comment>
<dbReference type="PANTHER" id="PTHR30265:SF7">
    <property type="entry name" value="TRANSCRIPTION ANTITERMINATION PROTEIN RFAH"/>
    <property type="match status" value="1"/>
</dbReference>
<dbReference type="NCBIfam" id="NF006534">
    <property type="entry name" value="PRK09014.1"/>
    <property type="match status" value="1"/>
</dbReference>
<dbReference type="HAMAP" id="MF_00951">
    <property type="entry name" value="RfaH"/>
    <property type="match status" value="1"/>
</dbReference>
<dbReference type="CDD" id="cd09892">
    <property type="entry name" value="NGN_SP_RfaH"/>
    <property type="match status" value="1"/>
</dbReference>